<feature type="transmembrane region" description="Helical" evidence="7">
    <location>
        <begin position="215"/>
        <end position="239"/>
    </location>
</feature>
<feature type="transmembrane region" description="Helical" evidence="7">
    <location>
        <begin position="459"/>
        <end position="480"/>
    </location>
</feature>
<dbReference type="AlphaFoldDB" id="U1HDW0"/>
<evidence type="ECO:0000256" key="5">
    <source>
        <dbReference type="ARBA" id="ARBA00023136"/>
    </source>
</evidence>
<keyword evidence="2" id="KW-0813">Transport</keyword>
<feature type="transmembrane region" description="Helical" evidence="7">
    <location>
        <begin position="422"/>
        <end position="447"/>
    </location>
</feature>
<dbReference type="GO" id="GO:0022857">
    <property type="term" value="F:transmembrane transporter activity"/>
    <property type="evidence" value="ECO:0007669"/>
    <property type="project" value="InterPro"/>
</dbReference>
<dbReference type="InterPro" id="IPR036259">
    <property type="entry name" value="MFS_trans_sf"/>
</dbReference>
<feature type="transmembrane region" description="Helical" evidence="7">
    <location>
        <begin position="552"/>
        <end position="571"/>
    </location>
</feature>
<dbReference type="Pfam" id="PF06609">
    <property type="entry name" value="TRI12"/>
    <property type="match status" value="1"/>
</dbReference>
<feature type="transmembrane region" description="Helical" evidence="7">
    <location>
        <begin position="103"/>
        <end position="123"/>
    </location>
</feature>
<dbReference type="EMBL" id="KE721527">
    <property type="protein sequence ID" value="ERF68210.1"/>
    <property type="molecule type" value="Genomic_DNA"/>
</dbReference>
<dbReference type="PANTHER" id="PTHR23501">
    <property type="entry name" value="MAJOR FACILITATOR SUPERFAMILY"/>
    <property type="match status" value="1"/>
</dbReference>
<organism evidence="9 10">
    <name type="scientific">Endocarpon pusillum (strain Z07020 / HMAS-L-300199)</name>
    <name type="common">Lichen-forming fungus</name>
    <dbReference type="NCBI Taxonomy" id="1263415"/>
    <lineage>
        <taxon>Eukaryota</taxon>
        <taxon>Fungi</taxon>
        <taxon>Dikarya</taxon>
        <taxon>Ascomycota</taxon>
        <taxon>Pezizomycotina</taxon>
        <taxon>Eurotiomycetes</taxon>
        <taxon>Chaetothyriomycetidae</taxon>
        <taxon>Verrucariales</taxon>
        <taxon>Verrucariaceae</taxon>
        <taxon>Endocarpon</taxon>
    </lineage>
</organism>
<comment type="subcellular location">
    <subcellularLocation>
        <location evidence="1">Membrane</location>
        <topology evidence="1">Multi-pass membrane protein</topology>
    </subcellularLocation>
</comment>
<keyword evidence="10" id="KW-1185">Reference proteome</keyword>
<keyword evidence="3 7" id="KW-0812">Transmembrane</keyword>
<feature type="transmembrane region" description="Helical" evidence="7">
    <location>
        <begin position="189"/>
        <end position="209"/>
    </location>
</feature>
<evidence type="ECO:0000256" key="4">
    <source>
        <dbReference type="ARBA" id="ARBA00022989"/>
    </source>
</evidence>
<dbReference type="OMA" id="GHDPVQV"/>
<feature type="transmembrane region" description="Helical" evidence="7">
    <location>
        <begin position="67"/>
        <end position="91"/>
    </location>
</feature>
<proteinExistence type="predicted"/>
<dbReference type="InterPro" id="IPR020846">
    <property type="entry name" value="MFS_dom"/>
</dbReference>
<evidence type="ECO:0000256" key="3">
    <source>
        <dbReference type="ARBA" id="ARBA00022692"/>
    </source>
</evidence>
<evidence type="ECO:0000313" key="10">
    <source>
        <dbReference type="Proteomes" id="UP000019373"/>
    </source>
</evidence>
<evidence type="ECO:0000256" key="1">
    <source>
        <dbReference type="ARBA" id="ARBA00004141"/>
    </source>
</evidence>
<dbReference type="OrthoDB" id="4161376at2759"/>
<feature type="transmembrane region" description="Helical" evidence="7">
    <location>
        <begin position="130"/>
        <end position="150"/>
    </location>
</feature>
<dbReference type="GO" id="GO:0005886">
    <property type="term" value="C:plasma membrane"/>
    <property type="evidence" value="ECO:0007669"/>
    <property type="project" value="TreeGrafter"/>
</dbReference>
<dbReference type="PANTHER" id="PTHR23501:SF109">
    <property type="entry name" value="MAJOR FACILITATOR SUPERFAMILY (MFS) PROFILE DOMAIN-CONTAINING PROTEIN-RELATED"/>
    <property type="match status" value="1"/>
</dbReference>
<evidence type="ECO:0000256" key="7">
    <source>
        <dbReference type="SAM" id="Phobius"/>
    </source>
</evidence>
<dbReference type="PROSITE" id="PS50850">
    <property type="entry name" value="MFS"/>
    <property type="match status" value="1"/>
</dbReference>
<feature type="domain" description="Major facilitator superfamily (MFS) profile" evidence="8">
    <location>
        <begin position="64"/>
        <end position="505"/>
    </location>
</feature>
<feature type="transmembrane region" description="Helical" evidence="7">
    <location>
        <begin position="370"/>
        <end position="389"/>
    </location>
</feature>
<accession>U1HDW0</accession>
<keyword evidence="5 7" id="KW-0472">Membrane</keyword>
<sequence>MATSDNYSETRVGMSKDNTRTRVEVGGPKWQGSAYPADYDKHEFQTCGDDKNDDVEPRMSFRRAMSLIALAFLWTGSQIPAYILGAVPPYIYSDIGGLDRYVWFVLAYLLALAAVCPFVGSISDLMGRRYVALMGGVLLVVAMIICSTAQVMNTFIAGMAIAGVGAGICELTALAGTAELAPTRNRGKYVAVLMLTILPFIPSVLWAQLIAAKAGWRYCGALCGAWAAVGLFATLFFYFPPPPVHPRVSTRKQILAEIDWIGGLLSIGGLILFMAGLLWGGYQYAWSSAHVLVPLLLGAGLLGVFCIWEAYGAKYPMFPARLKREPRILALILIITFISGANFFSALVFWPTQAFNVYNHDPIGVGIRGLPLGIGILAGACVVLWLLSAYGHNKELMIISAVLMTAGCGSLAAATPDNLGKLWGLLILAGLGIGGIVVPATIISTIICPDDLIATITALTLSVRVIGGAIGYAVYFNIFISKFVSNAQSYIGGVMATQLNITDVTAITHAIELTAVSLIEGIREIPGIAGNETAYQMVIDAGKLAYSKSYSYVYLASIAFGVISIVAACFLGDIDKYMDDHVAVKM</sequence>
<keyword evidence="4 7" id="KW-1133">Transmembrane helix</keyword>
<dbReference type="Gene3D" id="1.20.1250.20">
    <property type="entry name" value="MFS general substrate transporter like domains"/>
    <property type="match status" value="2"/>
</dbReference>
<feature type="transmembrane region" description="Helical" evidence="7">
    <location>
        <begin position="156"/>
        <end position="177"/>
    </location>
</feature>
<feature type="transmembrane region" description="Helical" evidence="7">
    <location>
        <begin position="288"/>
        <end position="308"/>
    </location>
</feature>
<protein>
    <recommendedName>
        <fullName evidence="8">Major facilitator superfamily (MFS) profile domain-containing protein</fullName>
    </recommendedName>
</protein>
<dbReference type="SUPFAM" id="SSF103473">
    <property type="entry name" value="MFS general substrate transporter"/>
    <property type="match status" value="1"/>
</dbReference>
<name>U1HDW0_ENDPU</name>
<dbReference type="GeneID" id="19240244"/>
<feature type="region of interest" description="Disordered" evidence="6">
    <location>
        <begin position="1"/>
        <end position="32"/>
    </location>
</feature>
<dbReference type="FunFam" id="1.20.1250.20:FF:000784">
    <property type="entry name" value="MFS drug efflux pump"/>
    <property type="match status" value="1"/>
</dbReference>
<evidence type="ECO:0000313" key="9">
    <source>
        <dbReference type="EMBL" id="ERF68210.1"/>
    </source>
</evidence>
<dbReference type="RefSeq" id="XP_007806189.1">
    <property type="nucleotide sequence ID" value="XM_007807998.1"/>
</dbReference>
<gene>
    <name evidence="9" type="ORF">EPUS_05291</name>
</gene>
<dbReference type="InterPro" id="IPR010573">
    <property type="entry name" value="MFS_Str1/Tri12-like"/>
</dbReference>
<reference evidence="10" key="1">
    <citation type="journal article" date="2014" name="BMC Genomics">
        <title>Genome characteristics reveal the impact of lichenization on lichen-forming fungus Endocarpon pusillum Hedwig (Verrucariales, Ascomycota).</title>
        <authorList>
            <person name="Wang Y.-Y."/>
            <person name="Liu B."/>
            <person name="Zhang X.-Y."/>
            <person name="Zhou Q.-M."/>
            <person name="Zhang T."/>
            <person name="Li H."/>
            <person name="Yu Y.-F."/>
            <person name="Zhang X.-L."/>
            <person name="Hao X.-Y."/>
            <person name="Wang M."/>
            <person name="Wang L."/>
            <person name="Wei J.-C."/>
        </authorList>
    </citation>
    <scope>NUCLEOTIDE SEQUENCE [LARGE SCALE GENOMIC DNA]</scope>
    <source>
        <strain evidence="10">Z07020 / HMAS-L-300199</strain>
    </source>
</reference>
<evidence type="ECO:0000256" key="2">
    <source>
        <dbReference type="ARBA" id="ARBA00022448"/>
    </source>
</evidence>
<dbReference type="eggNOG" id="KOG0254">
    <property type="taxonomic scope" value="Eukaryota"/>
</dbReference>
<feature type="transmembrane region" description="Helical" evidence="7">
    <location>
        <begin position="396"/>
        <end position="416"/>
    </location>
</feature>
<dbReference type="HOGENOM" id="CLU_000960_25_3_1"/>
<evidence type="ECO:0000256" key="6">
    <source>
        <dbReference type="SAM" id="MobiDB-lite"/>
    </source>
</evidence>
<evidence type="ECO:0000259" key="8">
    <source>
        <dbReference type="PROSITE" id="PS50850"/>
    </source>
</evidence>
<feature type="transmembrane region" description="Helical" evidence="7">
    <location>
        <begin position="260"/>
        <end position="282"/>
    </location>
</feature>
<dbReference type="Proteomes" id="UP000019373">
    <property type="component" value="Unassembled WGS sequence"/>
</dbReference>
<feature type="transmembrane region" description="Helical" evidence="7">
    <location>
        <begin position="328"/>
        <end position="350"/>
    </location>
</feature>